<dbReference type="Pfam" id="PF08729">
    <property type="entry name" value="HUN"/>
    <property type="match status" value="1"/>
</dbReference>
<dbReference type="HOGENOM" id="CLU_842059_0_0_1"/>
<dbReference type="GeneID" id="26261607"/>
<sequence>MNGKNGIVIQIDVMKSVEIDLKKKTKESKRPKRIDEYDYNDPFIEPFEGETQAVMVECNLNDFFVYRGELPYSAKKVLSVWESRSLREQLKNDKKDKNDNVQIEATKKSDLKHSNEVVNNISDKEIKKLNTAGEKKYRRNAKTEKRTTEYILSLFKHKIDEYKKEQSEDIEFESFMYMLMLKSFEKERSIDIDAASVNVIDSENRWNEYISLYLDKIRESAHKIINEIHTDIQDPKYYPETPSQFKGFGNKKFLHNLCEYHLLFVKMAFIEDRSQLFSVVVQKAHFNIRDLFEDSCKNAGQTQSYMIRYISHDLDVKNIFDDKANEKESEDE</sequence>
<evidence type="ECO:0000313" key="3">
    <source>
        <dbReference type="Proteomes" id="UP000031056"/>
    </source>
</evidence>
<proteinExistence type="predicted"/>
<name>A0A0B2UFW0_9MICR</name>
<organism evidence="2 3">
    <name type="scientific">Ordospora colligata OC4</name>
    <dbReference type="NCBI Taxonomy" id="1354746"/>
    <lineage>
        <taxon>Eukaryota</taxon>
        <taxon>Fungi</taxon>
        <taxon>Fungi incertae sedis</taxon>
        <taxon>Microsporidia</taxon>
        <taxon>Ordosporidae</taxon>
        <taxon>Ordospora</taxon>
    </lineage>
</organism>
<dbReference type="Proteomes" id="UP000031056">
    <property type="component" value="Unassembled WGS sequence"/>
</dbReference>
<comment type="caution">
    <text evidence="2">The sequence shown here is derived from an EMBL/GenBank/DDBJ whole genome shotgun (WGS) entry which is preliminary data.</text>
</comment>
<dbReference type="AlphaFoldDB" id="A0A0B2UFW0"/>
<reference evidence="2 3" key="1">
    <citation type="journal article" date="2014" name="MBio">
        <title>The Ordospora colligata genome; evolution of extreme reduction in microsporidia and host-to-parasite horizontal gene transfer.</title>
        <authorList>
            <person name="Pombert J.-F."/>
            <person name="Haag K.L."/>
            <person name="Beidas S."/>
            <person name="Ebert D."/>
            <person name="Keeling P.J."/>
        </authorList>
    </citation>
    <scope>NUCLEOTIDE SEQUENCE [LARGE SCALE GENOMIC DNA]</scope>
    <source>
        <strain evidence="2 3">OC4</strain>
    </source>
</reference>
<protein>
    <recommendedName>
        <fullName evidence="1">Hpc2-related domain-containing protein</fullName>
    </recommendedName>
</protein>
<feature type="domain" description="Hpc2-related" evidence="1">
    <location>
        <begin position="22"/>
        <end position="70"/>
    </location>
</feature>
<accession>A0A0B2UFW0</accession>
<evidence type="ECO:0000313" key="2">
    <source>
        <dbReference type="EMBL" id="KHN69971.1"/>
    </source>
</evidence>
<dbReference type="RefSeq" id="XP_014564013.1">
    <property type="nucleotide sequence ID" value="XM_014708527.1"/>
</dbReference>
<keyword evidence="3" id="KW-1185">Reference proteome</keyword>
<dbReference type="EMBL" id="JOKQ01000004">
    <property type="protein sequence ID" value="KHN69971.1"/>
    <property type="molecule type" value="Genomic_DNA"/>
</dbReference>
<dbReference type="OrthoDB" id="2196297at2759"/>
<dbReference type="VEuPathDB" id="MicrosporidiaDB:M896_041690"/>
<evidence type="ECO:0000259" key="1">
    <source>
        <dbReference type="Pfam" id="PF08729"/>
    </source>
</evidence>
<dbReference type="InterPro" id="IPR014840">
    <property type="entry name" value="HRD"/>
</dbReference>
<dbReference type="InParanoid" id="A0A0B2UFW0"/>
<gene>
    <name evidence="2" type="ORF">M896_041690</name>
</gene>